<protein>
    <recommendedName>
        <fullName evidence="1">HTH cro/C1-type domain-containing protein</fullName>
    </recommendedName>
</protein>
<dbReference type="SMART" id="SM00530">
    <property type="entry name" value="HTH_XRE"/>
    <property type="match status" value="1"/>
</dbReference>
<dbReference type="EMBL" id="CACVAT010000645">
    <property type="protein sequence ID" value="CAA6830892.1"/>
    <property type="molecule type" value="Genomic_DNA"/>
</dbReference>
<dbReference type="InterPro" id="IPR001387">
    <property type="entry name" value="Cro/C1-type_HTH"/>
</dbReference>
<dbReference type="InterPro" id="IPR010982">
    <property type="entry name" value="Lambda_DNA-bd_dom_sf"/>
</dbReference>
<dbReference type="Pfam" id="PF01381">
    <property type="entry name" value="HTH_3"/>
    <property type="match status" value="1"/>
</dbReference>
<dbReference type="GO" id="GO:0003677">
    <property type="term" value="F:DNA binding"/>
    <property type="evidence" value="ECO:0007669"/>
    <property type="project" value="InterPro"/>
</dbReference>
<gene>
    <name evidence="2" type="ORF">HELGO_WM67260</name>
</gene>
<dbReference type="AlphaFoldDB" id="A0A6S6UMH2"/>
<reference evidence="2" key="1">
    <citation type="submission" date="2020-01" db="EMBL/GenBank/DDBJ databases">
        <authorList>
            <person name="Meier V. D."/>
            <person name="Meier V D."/>
        </authorList>
    </citation>
    <scope>NUCLEOTIDE SEQUENCE</scope>
    <source>
        <strain evidence="2">HLG_WM_MAG_09</strain>
    </source>
</reference>
<dbReference type="CDD" id="cd00093">
    <property type="entry name" value="HTH_XRE"/>
    <property type="match status" value="1"/>
</dbReference>
<dbReference type="Gene3D" id="1.10.260.40">
    <property type="entry name" value="lambda repressor-like DNA-binding domains"/>
    <property type="match status" value="1"/>
</dbReference>
<accession>A0A6S6UMH2</accession>
<evidence type="ECO:0000259" key="1">
    <source>
        <dbReference type="PROSITE" id="PS50943"/>
    </source>
</evidence>
<evidence type="ECO:0000313" key="2">
    <source>
        <dbReference type="EMBL" id="CAA6830892.1"/>
    </source>
</evidence>
<feature type="domain" description="HTH cro/C1-type" evidence="1">
    <location>
        <begin position="14"/>
        <end position="67"/>
    </location>
</feature>
<sequence length="253" mass="29138">MIEAQHRSQLFTVLRQALKAHGYTYRKLADELGVSELTIKRLFRDQDCKMSRLIEICSLLGLSLSDLVAIQERLPGSAQYLDVAIETEIAKQPDLFAFLILLISQVSPQAIAREYQLTDSELYQYLRALEKLGLLEILEGNSIRFTVPLPIRLRFGGALNQQLKRANLGFLGHCIDHHQDPEYSFSTGGRMMRPSSIAQLQTEVEELQRNYDYLAAQDQMFYQKDELRLYKLVCGIGPFPVMKLFPLERPQWR</sequence>
<name>A0A6S6UMH2_9GAMM</name>
<organism evidence="2">
    <name type="scientific">uncultured Thiotrichaceae bacterium</name>
    <dbReference type="NCBI Taxonomy" id="298394"/>
    <lineage>
        <taxon>Bacteria</taxon>
        <taxon>Pseudomonadati</taxon>
        <taxon>Pseudomonadota</taxon>
        <taxon>Gammaproteobacteria</taxon>
        <taxon>Thiotrichales</taxon>
        <taxon>Thiotrichaceae</taxon>
        <taxon>environmental samples</taxon>
    </lineage>
</organism>
<dbReference type="PROSITE" id="PS50943">
    <property type="entry name" value="HTH_CROC1"/>
    <property type="match status" value="1"/>
</dbReference>
<dbReference type="SUPFAM" id="SSF47413">
    <property type="entry name" value="lambda repressor-like DNA-binding domains"/>
    <property type="match status" value="1"/>
</dbReference>
<proteinExistence type="predicted"/>